<dbReference type="InterPro" id="IPR000847">
    <property type="entry name" value="LysR_HTH_N"/>
</dbReference>
<evidence type="ECO:0000313" key="6">
    <source>
        <dbReference type="EMBL" id="SDZ82348.1"/>
    </source>
</evidence>
<dbReference type="InterPro" id="IPR036390">
    <property type="entry name" value="WH_DNA-bd_sf"/>
</dbReference>
<evidence type="ECO:0000259" key="5">
    <source>
        <dbReference type="PROSITE" id="PS50931"/>
    </source>
</evidence>
<dbReference type="Pfam" id="PF00126">
    <property type="entry name" value="HTH_1"/>
    <property type="match status" value="1"/>
</dbReference>
<dbReference type="SUPFAM" id="SSF46785">
    <property type="entry name" value="Winged helix' DNA-binding domain"/>
    <property type="match status" value="1"/>
</dbReference>
<dbReference type="RefSeq" id="WP_026434663.1">
    <property type="nucleotide sequence ID" value="NZ_CAXIQL010000052.1"/>
</dbReference>
<dbReference type="CDD" id="cd05466">
    <property type="entry name" value="PBP2_LTTR_substrate"/>
    <property type="match status" value="1"/>
</dbReference>
<sequence>MFSFKQLEAIYWIDREGSFGAAALRLHTSQAAVSKRVKELESLLGDELFDRSLRHARLTEKGQQVLLTAQRLLAQRDAALESLVNPEAMVRRVRIGITELVAMTWLPRLLGRVRAMYPQVTIEPDVDSATRLRDKLQADALDLVIVPDAFSHDRLASKRLQSARFTWMCKPGLVRKQGPLSVQELASHTLLMQGDTSGLGVIMDHWLNENLVARIEPPIITNSLLPLIGLTVAGMGVSYMPLECLQPLVDAGALQTVDIDVPNPEVPYAAVYKPQRKSILVSSICLLAQECGNFSRMFDGI</sequence>
<organism evidence="6 7">
    <name type="scientific">Acidovorax soli</name>
    <dbReference type="NCBI Taxonomy" id="592050"/>
    <lineage>
        <taxon>Bacteria</taxon>
        <taxon>Pseudomonadati</taxon>
        <taxon>Pseudomonadota</taxon>
        <taxon>Betaproteobacteria</taxon>
        <taxon>Burkholderiales</taxon>
        <taxon>Comamonadaceae</taxon>
        <taxon>Acidovorax</taxon>
    </lineage>
</organism>
<dbReference type="Proteomes" id="UP000199002">
    <property type="component" value="Unassembled WGS sequence"/>
</dbReference>
<dbReference type="PANTHER" id="PTHR30126">
    <property type="entry name" value="HTH-TYPE TRANSCRIPTIONAL REGULATOR"/>
    <property type="match status" value="1"/>
</dbReference>
<dbReference type="GO" id="GO:0003700">
    <property type="term" value="F:DNA-binding transcription factor activity"/>
    <property type="evidence" value="ECO:0007669"/>
    <property type="project" value="InterPro"/>
</dbReference>
<keyword evidence="3 6" id="KW-0238">DNA-binding</keyword>
<dbReference type="AlphaFoldDB" id="A0A1H3W7U5"/>
<dbReference type="EMBL" id="FNQJ01000002">
    <property type="protein sequence ID" value="SDZ82348.1"/>
    <property type="molecule type" value="Genomic_DNA"/>
</dbReference>
<feature type="domain" description="HTH lysR-type" evidence="5">
    <location>
        <begin position="2"/>
        <end position="59"/>
    </location>
</feature>
<evidence type="ECO:0000256" key="1">
    <source>
        <dbReference type="ARBA" id="ARBA00009437"/>
    </source>
</evidence>
<dbReference type="STRING" id="592050.SAMN05421875_10284"/>
<dbReference type="PANTHER" id="PTHR30126:SF77">
    <property type="entry name" value="TRANSCRIPTIONAL REGULATORY PROTEIN"/>
    <property type="match status" value="1"/>
</dbReference>
<protein>
    <submittedName>
        <fullName evidence="6">DNA-binding transcriptional regulator, LysR family</fullName>
    </submittedName>
</protein>
<evidence type="ECO:0000256" key="4">
    <source>
        <dbReference type="ARBA" id="ARBA00023163"/>
    </source>
</evidence>
<evidence type="ECO:0000256" key="3">
    <source>
        <dbReference type="ARBA" id="ARBA00023125"/>
    </source>
</evidence>
<dbReference type="Gene3D" id="3.40.190.10">
    <property type="entry name" value="Periplasmic binding protein-like II"/>
    <property type="match status" value="2"/>
</dbReference>
<dbReference type="GO" id="GO:0000976">
    <property type="term" value="F:transcription cis-regulatory region binding"/>
    <property type="evidence" value="ECO:0007669"/>
    <property type="project" value="TreeGrafter"/>
</dbReference>
<accession>A0A1H3W7U5</accession>
<gene>
    <name evidence="6" type="ORF">SAMN05421875_10284</name>
</gene>
<dbReference type="Pfam" id="PF03466">
    <property type="entry name" value="LysR_substrate"/>
    <property type="match status" value="1"/>
</dbReference>
<dbReference type="Gene3D" id="1.10.10.10">
    <property type="entry name" value="Winged helix-like DNA-binding domain superfamily/Winged helix DNA-binding domain"/>
    <property type="match status" value="1"/>
</dbReference>
<dbReference type="InterPro" id="IPR005119">
    <property type="entry name" value="LysR_subst-bd"/>
</dbReference>
<reference evidence="7" key="1">
    <citation type="submission" date="2016-10" db="EMBL/GenBank/DDBJ databases">
        <authorList>
            <person name="Varghese N."/>
            <person name="Submissions S."/>
        </authorList>
    </citation>
    <scope>NUCLEOTIDE SEQUENCE [LARGE SCALE GENOMIC DNA]</scope>
    <source>
        <strain evidence="7">DSM 25157</strain>
    </source>
</reference>
<name>A0A1H3W7U5_9BURK</name>
<proteinExistence type="inferred from homology"/>
<keyword evidence="4" id="KW-0804">Transcription</keyword>
<comment type="similarity">
    <text evidence="1">Belongs to the LysR transcriptional regulatory family.</text>
</comment>
<evidence type="ECO:0000256" key="2">
    <source>
        <dbReference type="ARBA" id="ARBA00023015"/>
    </source>
</evidence>
<dbReference type="GeneID" id="34233941"/>
<evidence type="ECO:0000313" key="7">
    <source>
        <dbReference type="Proteomes" id="UP000199002"/>
    </source>
</evidence>
<dbReference type="PRINTS" id="PR00039">
    <property type="entry name" value="HTHLYSR"/>
</dbReference>
<keyword evidence="7" id="KW-1185">Reference proteome</keyword>
<dbReference type="InterPro" id="IPR036388">
    <property type="entry name" value="WH-like_DNA-bd_sf"/>
</dbReference>
<dbReference type="PROSITE" id="PS50931">
    <property type="entry name" value="HTH_LYSR"/>
    <property type="match status" value="1"/>
</dbReference>
<keyword evidence="2" id="KW-0805">Transcription regulation</keyword>
<dbReference type="SUPFAM" id="SSF53850">
    <property type="entry name" value="Periplasmic binding protein-like II"/>
    <property type="match status" value="1"/>
</dbReference>